<organism evidence="2 3">
    <name type="scientific">Quillaja saponaria</name>
    <name type="common">Soap bark tree</name>
    <dbReference type="NCBI Taxonomy" id="32244"/>
    <lineage>
        <taxon>Eukaryota</taxon>
        <taxon>Viridiplantae</taxon>
        <taxon>Streptophyta</taxon>
        <taxon>Embryophyta</taxon>
        <taxon>Tracheophyta</taxon>
        <taxon>Spermatophyta</taxon>
        <taxon>Magnoliopsida</taxon>
        <taxon>eudicotyledons</taxon>
        <taxon>Gunneridae</taxon>
        <taxon>Pentapetalae</taxon>
        <taxon>rosids</taxon>
        <taxon>fabids</taxon>
        <taxon>Fabales</taxon>
        <taxon>Quillajaceae</taxon>
        <taxon>Quillaja</taxon>
    </lineage>
</organism>
<keyword evidence="1" id="KW-1133">Transmembrane helix</keyword>
<keyword evidence="2" id="KW-0418">Kinase</keyword>
<keyword evidence="1" id="KW-0812">Transmembrane</keyword>
<name>A0AAD7PUH9_QUISA</name>
<dbReference type="GO" id="GO:0016301">
    <property type="term" value="F:kinase activity"/>
    <property type="evidence" value="ECO:0007669"/>
    <property type="project" value="UniProtKB-KW"/>
</dbReference>
<keyword evidence="2" id="KW-0675">Receptor</keyword>
<keyword evidence="2" id="KW-0808">Transferase</keyword>
<dbReference type="Proteomes" id="UP001163823">
    <property type="component" value="Chromosome 5"/>
</dbReference>
<keyword evidence="1" id="KW-0472">Membrane</keyword>
<comment type="caution">
    <text evidence="2">The sequence shown here is derived from an EMBL/GenBank/DDBJ whole genome shotgun (WGS) entry which is preliminary data.</text>
</comment>
<keyword evidence="3" id="KW-1185">Reference proteome</keyword>
<dbReference type="KEGG" id="qsa:O6P43_011945"/>
<accession>A0AAD7PUH9</accession>
<dbReference type="EMBL" id="JARAOO010000005">
    <property type="protein sequence ID" value="KAJ7967724.1"/>
    <property type="molecule type" value="Genomic_DNA"/>
</dbReference>
<evidence type="ECO:0000313" key="3">
    <source>
        <dbReference type="Proteomes" id="UP001163823"/>
    </source>
</evidence>
<reference evidence="2" key="1">
    <citation type="journal article" date="2023" name="Science">
        <title>Elucidation of the pathway for biosynthesis of saponin adjuvants from the soapbark tree.</title>
        <authorList>
            <person name="Reed J."/>
            <person name="Orme A."/>
            <person name="El-Demerdash A."/>
            <person name="Owen C."/>
            <person name="Martin L.B.B."/>
            <person name="Misra R.C."/>
            <person name="Kikuchi S."/>
            <person name="Rejzek M."/>
            <person name="Martin A.C."/>
            <person name="Harkess A."/>
            <person name="Leebens-Mack J."/>
            <person name="Louveau T."/>
            <person name="Stephenson M.J."/>
            <person name="Osbourn A."/>
        </authorList>
    </citation>
    <scope>NUCLEOTIDE SEQUENCE</scope>
    <source>
        <strain evidence="2">S10</strain>
    </source>
</reference>
<evidence type="ECO:0000313" key="2">
    <source>
        <dbReference type="EMBL" id="KAJ7967724.1"/>
    </source>
</evidence>
<protein>
    <submittedName>
        <fullName evidence="2">Wall-associated receptor kinase-like</fullName>
    </submittedName>
</protein>
<dbReference type="AlphaFoldDB" id="A0AAD7PUH9"/>
<feature type="transmembrane region" description="Helical" evidence="1">
    <location>
        <begin position="127"/>
        <end position="150"/>
    </location>
</feature>
<gene>
    <name evidence="2" type="ORF">O6P43_011945</name>
</gene>
<evidence type="ECO:0000256" key="1">
    <source>
        <dbReference type="SAM" id="Phobius"/>
    </source>
</evidence>
<sequence length="178" mass="19654">MMAVEAHIADTFLPAQIRENLSSEALQGDTQSVIVYWRNVGANYTSVYWRNVGAPQPCMIKCLNMDQGLILVFLSLVVFNFRDSMNGGGTCGFDTETLLNFLCLCKEGNVTTYCPDHDSKHSRKVHAIAGTITAVSAAGAFGIGVGIWYLRKVRAKAPVHVEFKAMRICFSETVRQIK</sequence>
<proteinExistence type="predicted"/>